<proteinExistence type="predicted"/>
<name>A0A5J9UTD9_9POAL</name>
<feature type="region of interest" description="Disordered" evidence="1">
    <location>
        <begin position="120"/>
        <end position="172"/>
    </location>
</feature>
<sequence>MAPSGKRGIRITRCRIFGRRHDASGGRSGSGVARSASASAGVARRNIPSPVRAPSSSAGWGRIPSSPVRAPSASAGSWGCPTTPPCWYFLRSQINPQAHGEYRCSTSPVSIQGYRIFHREGGGSRDSKVHNHITNNIPRSKQGQSRLSTVEQRGLSTAGLSPPTGNPLPGHVTLGLLSPYASPRVT</sequence>
<evidence type="ECO:0000313" key="3">
    <source>
        <dbReference type="Proteomes" id="UP000324897"/>
    </source>
</evidence>
<reference evidence="2 3" key="1">
    <citation type="journal article" date="2019" name="Sci. Rep.">
        <title>A high-quality genome of Eragrostis curvula grass provides insights into Poaceae evolution and supports new strategies to enhance forage quality.</title>
        <authorList>
            <person name="Carballo J."/>
            <person name="Santos B.A.C.M."/>
            <person name="Zappacosta D."/>
            <person name="Garbus I."/>
            <person name="Selva J.P."/>
            <person name="Gallo C.A."/>
            <person name="Diaz A."/>
            <person name="Albertini E."/>
            <person name="Caccamo M."/>
            <person name="Echenique V."/>
        </authorList>
    </citation>
    <scope>NUCLEOTIDE SEQUENCE [LARGE SCALE GENOMIC DNA]</scope>
    <source>
        <strain evidence="3">cv. Victoria</strain>
        <tissue evidence="2">Leaf</tissue>
    </source>
</reference>
<dbReference type="EMBL" id="RWGY01000013">
    <property type="protein sequence ID" value="TVU26541.1"/>
    <property type="molecule type" value="Genomic_DNA"/>
</dbReference>
<evidence type="ECO:0000256" key="1">
    <source>
        <dbReference type="SAM" id="MobiDB-lite"/>
    </source>
</evidence>
<dbReference type="Gramene" id="TVU26541">
    <property type="protein sequence ID" value="TVU26541"/>
    <property type="gene ID" value="EJB05_29093"/>
</dbReference>
<feature type="compositionally biased region" description="Basic and acidic residues" evidence="1">
    <location>
        <begin position="120"/>
        <end position="129"/>
    </location>
</feature>
<dbReference type="AlphaFoldDB" id="A0A5J9UTD9"/>
<evidence type="ECO:0000313" key="2">
    <source>
        <dbReference type="EMBL" id="TVU26541.1"/>
    </source>
</evidence>
<gene>
    <name evidence="2" type="ORF">EJB05_29093</name>
</gene>
<feature type="region of interest" description="Disordered" evidence="1">
    <location>
        <begin position="18"/>
        <end position="64"/>
    </location>
</feature>
<organism evidence="2 3">
    <name type="scientific">Eragrostis curvula</name>
    <name type="common">weeping love grass</name>
    <dbReference type="NCBI Taxonomy" id="38414"/>
    <lineage>
        <taxon>Eukaryota</taxon>
        <taxon>Viridiplantae</taxon>
        <taxon>Streptophyta</taxon>
        <taxon>Embryophyta</taxon>
        <taxon>Tracheophyta</taxon>
        <taxon>Spermatophyta</taxon>
        <taxon>Magnoliopsida</taxon>
        <taxon>Liliopsida</taxon>
        <taxon>Poales</taxon>
        <taxon>Poaceae</taxon>
        <taxon>PACMAD clade</taxon>
        <taxon>Chloridoideae</taxon>
        <taxon>Eragrostideae</taxon>
        <taxon>Eragrostidinae</taxon>
        <taxon>Eragrostis</taxon>
    </lineage>
</organism>
<feature type="compositionally biased region" description="Low complexity" evidence="1">
    <location>
        <begin position="30"/>
        <end position="45"/>
    </location>
</feature>
<feature type="non-terminal residue" evidence="2">
    <location>
        <position position="1"/>
    </location>
</feature>
<keyword evidence="3" id="KW-1185">Reference proteome</keyword>
<protein>
    <submittedName>
        <fullName evidence="2">Uncharacterized protein</fullName>
    </submittedName>
</protein>
<accession>A0A5J9UTD9</accession>
<comment type="caution">
    <text evidence="2">The sequence shown here is derived from an EMBL/GenBank/DDBJ whole genome shotgun (WGS) entry which is preliminary data.</text>
</comment>
<dbReference type="Proteomes" id="UP000324897">
    <property type="component" value="Chromosome 2"/>
</dbReference>
<feature type="compositionally biased region" description="Polar residues" evidence="1">
    <location>
        <begin position="132"/>
        <end position="159"/>
    </location>
</feature>